<comment type="similarity">
    <text evidence="2 7">Belongs to the ExbD/TolR family.</text>
</comment>
<evidence type="ECO:0000256" key="5">
    <source>
        <dbReference type="ARBA" id="ARBA00022989"/>
    </source>
</evidence>
<accession>A0A285TUC4</accession>
<reference evidence="9 10" key="1">
    <citation type="submission" date="2017-08" db="EMBL/GenBank/DDBJ databases">
        <authorList>
            <person name="de Groot N.N."/>
        </authorList>
    </citation>
    <scope>NUCLEOTIDE SEQUENCE [LARGE SCALE GENOMIC DNA]</scope>
    <source>
        <strain evidence="9 10">USBA 352</strain>
    </source>
</reference>
<dbReference type="RefSeq" id="WP_067222583.1">
    <property type="nucleotide sequence ID" value="NZ_MBQE01000004.1"/>
</dbReference>
<keyword evidence="7" id="KW-0653">Protein transport</keyword>
<dbReference type="EMBL" id="OBML01000019">
    <property type="protein sequence ID" value="SOC27621.1"/>
    <property type="molecule type" value="Genomic_DNA"/>
</dbReference>
<dbReference type="OrthoDB" id="8479787at2"/>
<keyword evidence="10" id="KW-1185">Reference proteome</keyword>
<evidence type="ECO:0000256" key="3">
    <source>
        <dbReference type="ARBA" id="ARBA00022475"/>
    </source>
</evidence>
<dbReference type="STRING" id="538381.GCA_001696535_03517"/>
<protein>
    <submittedName>
        <fullName evidence="9">Biopolymer transport protein ExbD</fullName>
    </submittedName>
</protein>
<dbReference type="AlphaFoldDB" id="A0A285TUC4"/>
<dbReference type="GO" id="GO:0015031">
    <property type="term" value="P:protein transport"/>
    <property type="evidence" value="ECO:0007669"/>
    <property type="project" value="UniProtKB-KW"/>
</dbReference>
<dbReference type="GO" id="GO:0005886">
    <property type="term" value="C:plasma membrane"/>
    <property type="evidence" value="ECO:0007669"/>
    <property type="project" value="UniProtKB-SubCell"/>
</dbReference>
<organism evidence="9 10">
    <name type="scientific">Stappia indica</name>
    <dbReference type="NCBI Taxonomy" id="538381"/>
    <lineage>
        <taxon>Bacteria</taxon>
        <taxon>Pseudomonadati</taxon>
        <taxon>Pseudomonadota</taxon>
        <taxon>Alphaproteobacteria</taxon>
        <taxon>Hyphomicrobiales</taxon>
        <taxon>Stappiaceae</taxon>
        <taxon>Stappia</taxon>
    </lineage>
</organism>
<evidence type="ECO:0000256" key="4">
    <source>
        <dbReference type="ARBA" id="ARBA00022692"/>
    </source>
</evidence>
<keyword evidence="3" id="KW-1003">Cell membrane</keyword>
<proteinExistence type="inferred from homology"/>
<gene>
    <name evidence="9" type="ORF">SAMN05421512_1199</name>
</gene>
<evidence type="ECO:0000313" key="10">
    <source>
        <dbReference type="Proteomes" id="UP000219331"/>
    </source>
</evidence>
<evidence type="ECO:0000256" key="8">
    <source>
        <dbReference type="SAM" id="Phobius"/>
    </source>
</evidence>
<name>A0A285TUC4_9HYPH</name>
<keyword evidence="7" id="KW-0813">Transport</keyword>
<dbReference type="GO" id="GO:0022857">
    <property type="term" value="F:transmembrane transporter activity"/>
    <property type="evidence" value="ECO:0007669"/>
    <property type="project" value="InterPro"/>
</dbReference>
<evidence type="ECO:0000313" key="9">
    <source>
        <dbReference type="EMBL" id="SOC27621.1"/>
    </source>
</evidence>
<dbReference type="InterPro" id="IPR003400">
    <property type="entry name" value="ExbD"/>
</dbReference>
<feature type="transmembrane region" description="Helical" evidence="8">
    <location>
        <begin position="16"/>
        <end position="37"/>
    </location>
</feature>
<dbReference type="Pfam" id="PF02472">
    <property type="entry name" value="ExbD"/>
    <property type="match status" value="1"/>
</dbReference>
<evidence type="ECO:0000256" key="1">
    <source>
        <dbReference type="ARBA" id="ARBA00004162"/>
    </source>
</evidence>
<evidence type="ECO:0000256" key="6">
    <source>
        <dbReference type="ARBA" id="ARBA00023136"/>
    </source>
</evidence>
<comment type="subcellular location">
    <subcellularLocation>
        <location evidence="1">Cell membrane</location>
        <topology evidence="1">Single-pass membrane protein</topology>
    </subcellularLocation>
    <subcellularLocation>
        <location evidence="7">Cell membrane</location>
        <topology evidence="7">Single-pass type II membrane protein</topology>
    </subcellularLocation>
</comment>
<sequence>MIKVRQKPPKRQAESTISLINIVFLMLIFFLIAGQLAPPVDPDVTLVDTTEAPPLAPPDALFADSEGRLSHRGQPVEIAAYLAALGAEAPVDGEAAPAPGPVPGEDAGTGGPAVLLAVDRDLDAARMLEIADQLYRAGAGKVSLVTRGAE</sequence>
<evidence type="ECO:0000256" key="7">
    <source>
        <dbReference type="RuleBase" id="RU003879"/>
    </source>
</evidence>
<dbReference type="Proteomes" id="UP000219331">
    <property type="component" value="Unassembled WGS sequence"/>
</dbReference>
<keyword evidence="5 8" id="KW-1133">Transmembrane helix</keyword>
<keyword evidence="4 7" id="KW-0812">Transmembrane</keyword>
<keyword evidence="6 8" id="KW-0472">Membrane</keyword>
<evidence type="ECO:0000256" key="2">
    <source>
        <dbReference type="ARBA" id="ARBA00005811"/>
    </source>
</evidence>